<accession>A0A1L7T7T5</accession>
<comment type="caution">
    <text evidence="1">The sequence shown here is derived from an EMBL/GenBank/DDBJ whole genome shotgun (WGS) entry which is preliminary data.</text>
</comment>
<dbReference type="AlphaFoldDB" id="A0A1L7T7T5"/>
<organism evidence="1 2">
    <name type="scientific">Fusarium mangiferae</name>
    <name type="common">Mango malformation disease fungus</name>
    <dbReference type="NCBI Taxonomy" id="192010"/>
    <lineage>
        <taxon>Eukaryota</taxon>
        <taxon>Fungi</taxon>
        <taxon>Dikarya</taxon>
        <taxon>Ascomycota</taxon>
        <taxon>Pezizomycotina</taxon>
        <taxon>Sordariomycetes</taxon>
        <taxon>Hypocreomycetidae</taxon>
        <taxon>Hypocreales</taxon>
        <taxon>Nectriaceae</taxon>
        <taxon>Fusarium</taxon>
        <taxon>Fusarium fujikuroi species complex</taxon>
    </lineage>
</organism>
<sequence length="209" mass="23413">MAILEEKCLQAFVETATEPIYHLLKGLSTKAVIDLLDQPPSVQRATTAETLAVELRRQTWEDDHVWYRRLSTWVRENSTMAVSEARSDRGHAFLAIALPLPPDRSTGPQASRSPTYLDFQMRTLIPSGQIHNFLNGLFTAGYDDKETKTQVPATIAVPNHPGIEVNLYHRPDDTTARTECDAITNINARAEAVDETVVGGFWKCSHNFH</sequence>
<dbReference type="VEuPathDB" id="FungiDB:FMAN_07635"/>
<dbReference type="RefSeq" id="XP_041681861.1">
    <property type="nucleotide sequence ID" value="XM_041831281.1"/>
</dbReference>
<dbReference type="EMBL" id="FCQH01000005">
    <property type="protein sequence ID" value="CVK92792.1"/>
    <property type="molecule type" value="Genomic_DNA"/>
</dbReference>
<dbReference type="GeneID" id="65086896"/>
<gene>
    <name evidence="1" type="ORF">FMAN_07635</name>
</gene>
<proteinExistence type="predicted"/>
<protein>
    <submittedName>
        <fullName evidence="1">Uncharacterized protein</fullName>
    </submittedName>
</protein>
<keyword evidence="2" id="KW-1185">Reference proteome</keyword>
<reference evidence="2" key="1">
    <citation type="journal article" date="2016" name="Genome Biol. Evol.">
        <title>Comparative 'omics' of the Fusarium fujikuroi species complex highlights differences in genetic potential and metabolite synthesis.</title>
        <authorList>
            <person name="Niehaus E.-M."/>
            <person name="Muensterkoetter M."/>
            <person name="Proctor R.H."/>
            <person name="Brown D.W."/>
            <person name="Sharon A."/>
            <person name="Idan Y."/>
            <person name="Oren-Young L."/>
            <person name="Sieber C.M."/>
            <person name="Novak O."/>
            <person name="Pencik A."/>
            <person name="Tarkowska D."/>
            <person name="Hromadova K."/>
            <person name="Freeman S."/>
            <person name="Maymon M."/>
            <person name="Elazar M."/>
            <person name="Youssef S.A."/>
            <person name="El-Shabrawy E.S.M."/>
            <person name="Shalaby A.B.A."/>
            <person name="Houterman P."/>
            <person name="Brock N.L."/>
            <person name="Burkhardt I."/>
            <person name="Tsavkelova E.A."/>
            <person name="Dickschat J.S."/>
            <person name="Galuszka P."/>
            <person name="Gueldener U."/>
            <person name="Tudzynski B."/>
        </authorList>
    </citation>
    <scope>NUCLEOTIDE SEQUENCE [LARGE SCALE GENOMIC DNA]</scope>
    <source>
        <strain evidence="2">MRC7560</strain>
    </source>
</reference>
<evidence type="ECO:0000313" key="1">
    <source>
        <dbReference type="EMBL" id="CVK92792.1"/>
    </source>
</evidence>
<name>A0A1L7T7T5_FUSMA</name>
<dbReference type="Proteomes" id="UP000184255">
    <property type="component" value="Unassembled WGS sequence"/>
</dbReference>
<evidence type="ECO:0000313" key="2">
    <source>
        <dbReference type="Proteomes" id="UP000184255"/>
    </source>
</evidence>